<keyword evidence="3" id="KW-0813">Transport</keyword>
<reference evidence="14 15" key="2">
    <citation type="submission" date="2019-01" db="EMBL/GenBank/DDBJ databases">
        <title>The decoding of complex shrimp genome reveals the adaptation for benthos swimmer, frequently molting mechanism and breeding impact on genome.</title>
        <authorList>
            <person name="Sun Y."/>
            <person name="Gao Y."/>
            <person name="Yu Y."/>
        </authorList>
    </citation>
    <scope>NUCLEOTIDE SEQUENCE [LARGE SCALE GENOMIC DNA]</scope>
    <source>
        <tissue evidence="14">Muscle</tissue>
    </source>
</reference>
<keyword evidence="6 12" id="KW-1133">Transmembrane helix</keyword>
<keyword evidence="4 12" id="KW-0812">Transmembrane</keyword>
<comment type="subcellular location">
    <subcellularLocation>
        <location evidence="1">Membrane</location>
        <topology evidence="1">Multi-pass membrane protein</topology>
    </subcellularLocation>
</comment>
<gene>
    <name evidence="14" type="ORF">C7M84_023463</name>
</gene>
<evidence type="ECO:0000256" key="8">
    <source>
        <dbReference type="ARBA" id="ARBA00037101"/>
    </source>
</evidence>
<evidence type="ECO:0000256" key="6">
    <source>
        <dbReference type="ARBA" id="ARBA00022989"/>
    </source>
</evidence>
<feature type="transmembrane region" description="Helical" evidence="12">
    <location>
        <begin position="276"/>
        <end position="296"/>
    </location>
</feature>
<feature type="region of interest" description="Disordered" evidence="11">
    <location>
        <begin position="42"/>
        <end position="65"/>
    </location>
</feature>
<dbReference type="Proteomes" id="UP000283509">
    <property type="component" value="Unassembled WGS sequence"/>
</dbReference>
<keyword evidence="15" id="KW-1185">Reference proteome</keyword>
<evidence type="ECO:0000313" key="15">
    <source>
        <dbReference type="Proteomes" id="UP000283509"/>
    </source>
</evidence>
<evidence type="ECO:0000256" key="11">
    <source>
        <dbReference type="SAM" id="MobiDB-lite"/>
    </source>
</evidence>
<feature type="transmembrane region" description="Helical" evidence="12">
    <location>
        <begin position="239"/>
        <end position="264"/>
    </location>
</feature>
<proteinExistence type="inferred from homology"/>
<feature type="transmembrane region" description="Helical" evidence="12">
    <location>
        <begin position="212"/>
        <end position="233"/>
    </location>
</feature>
<evidence type="ECO:0000259" key="13">
    <source>
        <dbReference type="Pfam" id="PF01490"/>
    </source>
</evidence>
<evidence type="ECO:0000256" key="2">
    <source>
        <dbReference type="ARBA" id="ARBA00008066"/>
    </source>
</evidence>
<evidence type="ECO:0000256" key="3">
    <source>
        <dbReference type="ARBA" id="ARBA00022448"/>
    </source>
</evidence>
<dbReference type="GO" id="GO:0015179">
    <property type="term" value="F:L-amino acid transmembrane transporter activity"/>
    <property type="evidence" value="ECO:0007669"/>
    <property type="project" value="TreeGrafter"/>
</dbReference>
<protein>
    <recommendedName>
        <fullName evidence="9">Putative sodium-coupled neutral amino acid transporter 11</fullName>
    </recommendedName>
    <alternativeName>
        <fullName evidence="10">Solute carrier family 38 member 11</fullName>
    </alternativeName>
</protein>
<evidence type="ECO:0000256" key="4">
    <source>
        <dbReference type="ARBA" id="ARBA00022692"/>
    </source>
</evidence>
<feature type="transmembrane region" description="Helical" evidence="12">
    <location>
        <begin position="97"/>
        <end position="118"/>
    </location>
</feature>
<evidence type="ECO:0000256" key="7">
    <source>
        <dbReference type="ARBA" id="ARBA00023136"/>
    </source>
</evidence>
<evidence type="ECO:0000256" key="10">
    <source>
        <dbReference type="ARBA" id="ARBA00041723"/>
    </source>
</evidence>
<sequence>MTLNPDIITGTETCLTPDIDSAEAFPPLYCLTVIRKDRGTDIGRGSYADNTEENRDSKDSHNHTTYQRIGPLLDSSKKYLTDNPRHPDAWQFGGTNLASAIGIMSFAFMCHHSSFLVYESLADNTQERWNKVTHISIASAAVLSLVFAVAGYVTFTGLAQGDVFENYCWADDLMNICRGFYAVTILLTFPIECFVARDVLETAFFQDYQPQPFFRHAVLSVLIALLCMLLSLATDCLGIVLELNGILCAVPLAYILPALCYIKLEEGPLWSQSKWTAWGVAIFGVTSAMVGTVSLFRNIGELSECSHGTQMPYCLTGVNETAVEFNF</sequence>
<dbReference type="EMBL" id="QCYY01000697">
    <property type="protein sequence ID" value="ROT83369.1"/>
    <property type="molecule type" value="Genomic_DNA"/>
</dbReference>
<dbReference type="GO" id="GO:0016020">
    <property type="term" value="C:membrane"/>
    <property type="evidence" value="ECO:0007669"/>
    <property type="project" value="UniProtKB-SubCell"/>
</dbReference>
<dbReference type="PANTHER" id="PTHR22950:SF458">
    <property type="entry name" value="SODIUM-COUPLED NEUTRAL AMINO ACID TRANSPORTER 11-RELATED"/>
    <property type="match status" value="1"/>
</dbReference>
<keyword evidence="5" id="KW-0029">Amino-acid transport</keyword>
<evidence type="ECO:0000256" key="9">
    <source>
        <dbReference type="ARBA" id="ARBA00040814"/>
    </source>
</evidence>
<keyword evidence="7 12" id="KW-0472">Membrane</keyword>
<feature type="transmembrane region" description="Helical" evidence="12">
    <location>
        <begin position="138"/>
        <end position="159"/>
    </location>
</feature>
<dbReference type="OrthoDB" id="28208at2759"/>
<dbReference type="STRING" id="6689.A0A3R7MIB7"/>
<comment type="similarity">
    <text evidence="2">Belongs to the amino acid/polyamine transporter 2 family.</text>
</comment>
<feature type="domain" description="Amino acid transporter transmembrane" evidence="13">
    <location>
        <begin position="95"/>
        <end position="295"/>
    </location>
</feature>
<comment type="function">
    <text evidence="8">Putative sodium-dependent amino acid/proton antiporter.</text>
</comment>
<organism evidence="14 15">
    <name type="scientific">Penaeus vannamei</name>
    <name type="common">Whiteleg shrimp</name>
    <name type="synonym">Litopenaeus vannamei</name>
    <dbReference type="NCBI Taxonomy" id="6689"/>
    <lineage>
        <taxon>Eukaryota</taxon>
        <taxon>Metazoa</taxon>
        <taxon>Ecdysozoa</taxon>
        <taxon>Arthropoda</taxon>
        <taxon>Crustacea</taxon>
        <taxon>Multicrustacea</taxon>
        <taxon>Malacostraca</taxon>
        <taxon>Eumalacostraca</taxon>
        <taxon>Eucarida</taxon>
        <taxon>Decapoda</taxon>
        <taxon>Dendrobranchiata</taxon>
        <taxon>Penaeoidea</taxon>
        <taxon>Penaeidae</taxon>
        <taxon>Penaeus</taxon>
    </lineage>
</organism>
<evidence type="ECO:0000256" key="1">
    <source>
        <dbReference type="ARBA" id="ARBA00004141"/>
    </source>
</evidence>
<dbReference type="InterPro" id="IPR013057">
    <property type="entry name" value="AA_transpt_TM"/>
</dbReference>
<accession>A0A3R7MIB7</accession>
<reference evidence="14 15" key="1">
    <citation type="submission" date="2018-04" db="EMBL/GenBank/DDBJ databases">
        <authorList>
            <person name="Zhang X."/>
            <person name="Yuan J."/>
            <person name="Li F."/>
            <person name="Xiang J."/>
        </authorList>
    </citation>
    <scope>NUCLEOTIDE SEQUENCE [LARGE SCALE GENOMIC DNA]</scope>
    <source>
        <tissue evidence="14">Muscle</tissue>
    </source>
</reference>
<dbReference type="PANTHER" id="PTHR22950">
    <property type="entry name" value="AMINO ACID TRANSPORTER"/>
    <property type="match status" value="1"/>
</dbReference>
<dbReference type="Pfam" id="PF01490">
    <property type="entry name" value="Aa_trans"/>
    <property type="match status" value="1"/>
</dbReference>
<evidence type="ECO:0000256" key="12">
    <source>
        <dbReference type="SAM" id="Phobius"/>
    </source>
</evidence>
<comment type="caution">
    <text evidence="14">The sequence shown here is derived from an EMBL/GenBank/DDBJ whole genome shotgun (WGS) entry which is preliminary data.</text>
</comment>
<feature type="compositionally biased region" description="Basic and acidic residues" evidence="11">
    <location>
        <begin position="52"/>
        <end position="62"/>
    </location>
</feature>
<name>A0A3R7MIB7_PENVA</name>
<evidence type="ECO:0000256" key="5">
    <source>
        <dbReference type="ARBA" id="ARBA00022970"/>
    </source>
</evidence>
<feature type="transmembrane region" description="Helical" evidence="12">
    <location>
        <begin position="179"/>
        <end position="200"/>
    </location>
</feature>
<evidence type="ECO:0000313" key="14">
    <source>
        <dbReference type="EMBL" id="ROT83369.1"/>
    </source>
</evidence>
<dbReference type="AlphaFoldDB" id="A0A3R7MIB7"/>